<protein>
    <recommendedName>
        <fullName evidence="5">PepSY domain-containing protein</fullName>
    </recommendedName>
</protein>
<evidence type="ECO:0000313" key="3">
    <source>
        <dbReference type="EMBL" id="QMW22140.1"/>
    </source>
</evidence>
<feature type="chain" id="PRO_5028978589" description="PepSY domain-containing protein" evidence="2">
    <location>
        <begin position="20"/>
        <end position="96"/>
    </location>
</feature>
<dbReference type="KEGG" id="sand:H3309_12290"/>
<evidence type="ECO:0000313" key="4">
    <source>
        <dbReference type="Proteomes" id="UP000515292"/>
    </source>
</evidence>
<proteinExistence type="predicted"/>
<dbReference type="RefSeq" id="WP_182294985.1">
    <property type="nucleotide sequence ID" value="NZ_CP059851.1"/>
</dbReference>
<evidence type="ECO:0000256" key="1">
    <source>
        <dbReference type="SAM" id="MobiDB-lite"/>
    </source>
</evidence>
<dbReference type="EMBL" id="CP059851">
    <property type="protein sequence ID" value="QMW22140.1"/>
    <property type="molecule type" value="Genomic_DNA"/>
</dbReference>
<dbReference type="AlphaFoldDB" id="A0A7G5IFJ8"/>
<evidence type="ECO:0008006" key="5">
    <source>
        <dbReference type="Google" id="ProtNLM"/>
    </source>
</evidence>
<dbReference type="Proteomes" id="UP000515292">
    <property type="component" value="Chromosome"/>
</dbReference>
<feature type="signal peptide" evidence="2">
    <location>
        <begin position="1"/>
        <end position="19"/>
    </location>
</feature>
<feature type="region of interest" description="Disordered" evidence="1">
    <location>
        <begin position="19"/>
        <end position="39"/>
    </location>
</feature>
<evidence type="ECO:0000256" key="2">
    <source>
        <dbReference type="SAM" id="SignalP"/>
    </source>
</evidence>
<keyword evidence="4" id="KW-1185">Reference proteome</keyword>
<sequence>MMRMTLAIAAALLATAASAQTMQNEPAAPPAPPAATTGAGIDATTARKALEGAGYADIQEMTRKADGSWEGKASRNGRQATVTVLPDGTVSAPPPQ</sequence>
<gene>
    <name evidence="3" type="ORF">H3309_12290</name>
</gene>
<name>A0A7G5IFJ8_9SPHN</name>
<reference evidence="3 4" key="1">
    <citation type="submission" date="2020-07" db="EMBL/GenBank/DDBJ databases">
        <title>Complete genome sequence for Sandaracinobacter sp. M6.</title>
        <authorList>
            <person name="Tang Y."/>
            <person name="Liu Q."/>
            <person name="Guo Z."/>
            <person name="Lei P."/>
            <person name="Huang B."/>
        </authorList>
    </citation>
    <scope>NUCLEOTIDE SEQUENCE [LARGE SCALE GENOMIC DNA]</scope>
    <source>
        <strain evidence="3 4">M6</strain>
    </source>
</reference>
<accession>A0A7G5IFJ8</accession>
<feature type="region of interest" description="Disordered" evidence="1">
    <location>
        <begin position="67"/>
        <end position="96"/>
    </location>
</feature>
<organism evidence="3 4">
    <name type="scientific">Sandaracinobacteroides saxicola</name>
    <dbReference type="NCBI Taxonomy" id="2759707"/>
    <lineage>
        <taxon>Bacteria</taxon>
        <taxon>Pseudomonadati</taxon>
        <taxon>Pseudomonadota</taxon>
        <taxon>Alphaproteobacteria</taxon>
        <taxon>Sphingomonadales</taxon>
        <taxon>Sphingosinicellaceae</taxon>
        <taxon>Sandaracinobacteroides</taxon>
    </lineage>
</organism>
<keyword evidence="2" id="KW-0732">Signal</keyword>